<accession>A0A9J6B3M2</accession>
<proteinExistence type="predicted"/>
<reference evidence="2 3" key="1">
    <citation type="submission" date="2020-09" db="EMBL/GenBank/DDBJ databases">
        <title>De no assembly of potato wild relative species, Solanum commersonii.</title>
        <authorList>
            <person name="Cho K."/>
        </authorList>
    </citation>
    <scope>NUCLEOTIDE SEQUENCE [LARGE SCALE GENOMIC DNA]</scope>
    <source>
        <strain evidence="2">LZ3.2</strain>
        <tissue evidence="2">Leaf</tissue>
    </source>
</reference>
<keyword evidence="1" id="KW-1133">Transmembrane helix</keyword>
<dbReference type="EMBL" id="JACXVP010000001">
    <property type="protein sequence ID" value="KAG5631219.1"/>
    <property type="molecule type" value="Genomic_DNA"/>
</dbReference>
<sequence length="102" mass="11778">MRILKFDGTWAEGDDEISGEALKFYTDQFTRTECIKDYSLLQHIQSHVIPQDLSFYQNNARRRTKSNMCSLSLTEIVLVGLINLLATFINLVGKLWGLMFLM</sequence>
<feature type="transmembrane region" description="Helical" evidence="1">
    <location>
        <begin position="71"/>
        <end position="92"/>
    </location>
</feature>
<protein>
    <submittedName>
        <fullName evidence="2">Uncharacterized protein</fullName>
    </submittedName>
</protein>
<evidence type="ECO:0000256" key="1">
    <source>
        <dbReference type="SAM" id="Phobius"/>
    </source>
</evidence>
<keyword evidence="3" id="KW-1185">Reference proteome</keyword>
<dbReference type="Proteomes" id="UP000824120">
    <property type="component" value="Chromosome 1"/>
</dbReference>
<name>A0A9J6B3M2_SOLCO</name>
<gene>
    <name evidence="2" type="ORF">H5410_002936</name>
</gene>
<dbReference type="OrthoDB" id="1109962at2759"/>
<keyword evidence="1" id="KW-0472">Membrane</keyword>
<keyword evidence="1" id="KW-0812">Transmembrane</keyword>
<evidence type="ECO:0000313" key="3">
    <source>
        <dbReference type="Proteomes" id="UP000824120"/>
    </source>
</evidence>
<dbReference type="AlphaFoldDB" id="A0A9J6B3M2"/>
<evidence type="ECO:0000313" key="2">
    <source>
        <dbReference type="EMBL" id="KAG5631219.1"/>
    </source>
</evidence>
<comment type="caution">
    <text evidence="2">The sequence shown here is derived from an EMBL/GenBank/DDBJ whole genome shotgun (WGS) entry which is preliminary data.</text>
</comment>
<organism evidence="2 3">
    <name type="scientific">Solanum commersonii</name>
    <name type="common">Commerson's wild potato</name>
    <name type="synonym">Commerson's nightshade</name>
    <dbReference type="NCBI Taxonomy" id="4109"/>
    <lineage>
        <taxon>Eukaryota</taxon>
        <taxon>Viridiplantae</taxon>
        <taxon>Streptophyta</taxon>
        <taxon>Embryophyta</taxon>
        <taxon>Tracheophyta</taxon>
        <taxon>Spermatophyta</taxon>
        <taxon>Magnoliopsida</taxon>
        <taxon>eudicotyledons</taxon>
        <taxon>Gunneridae</taxon>
        <taxon>Pentapetalae</taxon>
        <taxon>asterids</taxon>
        <taxon>lamiids</taxon>
        <taxon>Solanales</taxon>
        <taxon>Solanaceae</taxon>
        <taxon>Solanoideae</taxon>
        <taxon>Solaneae</taxon>
        <taxon>Solanum</taxon>
    </lineage>
</organism>